<dbReference type="PANTHER" id="PTHR43567:SF5">
    <property type="entry name" value="HYPOTHETICAL CYTOSOLIC PROTEIN"/>
    <property type="match status" value="1"/>
</dbReference>
<evidence type="ECO:0000259" key="2">
    <source>
        <dbReference type="Pfam" id="PF01613"/>
    </source>
</evidence>
<proteinExistence type="inferred from homology"/>
<evidence type="ECO:0000256" key="1">
    <source>
        <dbReference type="ARBA" id="ARBA00038054"/>
    </source>
</evidence>
<feature type="domain" description="Flavin reductase like" evidence="2">
    <location>
        <begin position="32"/>
        <end position="166"/>
    </location>
</feature>
<dbReference type="GO" id="GO:0016646">
    <property type="term" value="F:oxidoreductase activity, acting on the CH-NH group of donors, NAD or NADP as acceptor"/>
    <property type="evidence" value="ECO:0007669"/>
    <property type="project" value="UniProtKB-ARBA"/>
</dbReference>
<dbReference type="InterPro" id="IPR002563">
    <property type="entry name" value="Flavin_Rdtase-like_dom"/>
</dbReference>
<accession>A0A3P3XI19</accession>
<dbReference type="SUPFAM" id="SSF50475">
    <property type="entry name" value="FMN-binding split barrel"/>
    <property type="match status" value="1"/>
</dbReference>
<dbReference type="GO" id="GO:0010181">
    <property type="term" value="F:FMN binding"/>
    <property type="evidence" value="ECO:0007669"/>
    <property type="project" value="InterPro"/>
</dbReference>
<name>A0A3P3XI19_9SPIR</name>
<organism evidence="3">
    <name type="scientific">uncultured spirochete</name>
    <dbReference type="NCBI Taxonomy" id="156406"/>
    <lineage>
        <taxon>Bacteria</taxon>
        <taxon>Pseudomonadati</taxon>
        <taxon>Spirochaetota</taxon>
        <taxon>Spirochaetia</taxon>
        <taxon>Spirochaetales</taxon>
        <taxon>environmental samples</taxon>
    </lineage>
</organism>
<sequence length="169" mass="19721">MERRDIPIDQFHYDPAQLREHWLVLCAGDFEAGAFNTMTISWGSYGQIWNKMFFQVFVRPTRYTFEFMEKYGTFTLNAFEPKYKPALSIIGSKSGRNGNKIAEAGLTPMVSRVVAAPCFKEASLVIECRKMYWQDLEHAHFLDPSIEGNYPKKDYHRMYFGEIVHVSRI</sequence>
<dbReference type="Pfam" id="PF01613">
    <property type="entry name" value="Flavin_Reduct"/>
    <property type="match status" value="1"/>
</dbReference>
<evidence type="ECO:0000313" key="3">
    <source>
        <dbReference type="EMBL" id="SLM11811.1"/>
    </source>
</evidence>
<dbReference type="InterPro" id="IPR012349">
    <property type="entry name" value="Split_barrel_FMN-bd"/>
</dbReference>
<protein>
    <recommendedName>
        <fullName evidence="2">Flavin reductase like domain-containing protein</fullName>
    </recommendedName>
</protein>
<gene>
    <name evidence="3" type="ORF">SPIROBIBN47_210082</name>
</gene>
<reference evidence="3" key="1">
    <citation type="submission" date="2017-02" db="EMBL/GenBank/DDBJ databases">
        <authorList>
            <person name="Regsiter A."/>
            <person name="William W."/>
        </authorList>
    </citation>
    <scope>NUCLEOTIDE SEQUENCE</scope>
    <source>
        <strain evidence="3">Bib</strain>
    </source>
</reference>
<dbReference type="InterPro" id="IPR052174">
    <property type="entry name" value="Flavoredoxin"/>
</dbReference>
<comment type="similarity">
    <text evidence="1">Belongs to the flavoredoxin family.</text>
</comment>
<dbReference type="EMBL" id="FWDM01000014">
    <property type="protein sequence ID" value="SLM11811.1"/>
    <property type="molecule type" value="Genomic_DNA"/>
</dbReference>
<dbReference type="Gene3D" id="2.30.110.10">
    <property type="entry name" value="Electron Transport, Fmn-binding Protein, Chain A"/>
    <property type="match status" value="1"/>
</dbReference>
<dbReference type="PANTHER" id="PTHR43567">
    <property type="entry name" value="FLAVOREDOXIN-RELATED-RELATED"/>
    <property type="match status" value="1"/>
</dbReference>
<dbReference type="AlphaFoldDB" id="A0A3P3XI19"/>